<dbReference type="AlphaFoldDB" id="A0A0D8Y9P5"/>
<gene>
    <name evidence="2" type="ORF">DICVIV_00408</name>
</gene>
<feature type="compositionally biased region" description="Polar residues" evidence="1">
    <location>
        <begin position="113"/>
        <end position="134"/>
    </location>
</feature>
<evidence type="ECO:0000256" key="1">
    <source>
        <dbReference type="SAM" id="MobiDB-lite"/>
    </source>
</evidence>
<reference evidence="3" key="2">
    <citation type="journal article" date="2016" name="Sci. Rep.">
        <title>Dictyocaulus viviparus genome, variome and transcriptome elucidate lungworm biology and support future intervention.</title>
        <authorList>
            <person name="McNulty S.N."/>
            <person name="Strube C."/>
            <person name="Rosa B.A."/>
            <person name="Martin J.C."/>
            <person name="Tyagi R."/>
            <person name="Choi Y.J."/>
            <person name="Wang Q."/>
            <person name="Hallsworth Pepin K."/>
            <person name="Zhang X."/>
            <person name="Ozersky P."/>
            <person name="Wilson R.K."/>
            <person name="Sternberg P.W."/>
            <person name="Gasser R.B."/>
            <person name="Mitreva M."/>
        </authorList>
    </citation>
    <scope>NUCLEOTIDE SEQUENCE [LARGE SCALE GENOMIC DNA]</scope>
    <source>
        <strain evidence="3">HannoverDv2000</strain>
    </source>
</reference>
<protein>
    <submittedName>
        <fullName evidence="2">Uncharacterized protein</fullName>
    </submittedName>
</protein>
<dbReference type="Proteomes" id="UP000053766">
    <property type="component" value="Unassembled WGS sequence"/>
</dbReference>
<organism evidence="2 3">
    <name type="scientific">Dictyocaulus viviparus</name>
    <name type="common">Bovine lungworm</name>
    <dbReference type="NCBI Taxonomy" id="29172"/>
    <lineage>
        <taxon>Eukaryota</taxon>
        <taxon>Metazoa</taxon>
        <taxon>Ecdysozoa</taxon>
        <taxon>Nematoda</taxon>
        <taxon>Chromadorea</taxon>
        <taxon>Rhabditida</taxon>
        <taxon>Rhabditina</taxon>
        <taxon>Rhabditomorpha</taxon>
        <taxon>Strongyloidea</taxon>
        <taxon>Metastrongylidae</taxon>
        <taxon>Dictyocaulus</taxon>
    </lineage>
</organism>
<feature type="region of interest" description="Disordered" evidence="1">
    <location>
        <begin position="111"/>
        <end position="134"/>
    </location>
</feature>
<proteinExistence type="predicted"/>
<accession>A0A0D8Y9P5</accession>
<dbReference type="OrthoDB" id="5851708at2759"/>
<name>A0A0D8Y9P5_DICVI</name>
<evidence type="ECO:0000313" key="2">
    <source>
        <dbReference type="EMBL" id="KJH53470.1"/>
    </source>
</evidence>
<sequence>MASNTTKVLNNGMDSKRNCGKCTTYSRSGNELPPNLHHRFDLNFTTLRNEVGEIVMKIDPVLEQIERNRRIAERLSPVLKYKEMLRKCRSRAAPRRKFSIVQGYPRMSRWKIPSQSRGQNSVTQSCYNNKTKNG</sequence>
<evidence type="ECO:0000313" key="3">
    <source>
        <dbReference type="Proteomes" id="UP000053766"/>
    </source>
</evidence>
<reference evidence="2 3" key="1">
    <citation type="submission" date="2013-11" db="EMBL/GenBank/DDBJ databases">
        <title>Draft genome of the bovine lungworm Dictyocaulus viviparus.</title>
        <authorList>
            <person name="Mitreva M."/>
        </authorList>
    </citation>
    <scope>NUCLEOTIDE SEQUENCE [LARGE SCALE GENOMIC DNA]</scope>
    <source>
        <strain evidence="2 3">HannoverDv2000</strain>
    </source>
</reference>
<dbReference type="EMBL" id="KN716152">
    <property type="protein sequence ID" value="KJH53470.1"/>
    <property type="molecule type" value="Genomic_DNA"/>
</dbReference>
<keyword evidence="3" id="KW-1185">Reference proteome</keyword>